<dbReference type="EMBL" id="JAMPKM010000007">
    <property type="protein sequence ID" value="MEP0818039.1"/>
    <property type="molecule type" value="Genomic_DNA"/>
</dbReference>
<protein>
    <submittedName>
        <fullName evidence="1">DUF1816 domain-containing protein</fullName>
    </submittedName>
</protein>
<dbReference type="InterPro" id="IPR014945">
    <property type="entry name" value="DUF1816"/>
</dbReference>
<dbReference type="RefSeq" id="WP_190432447.1">
    <property type="nucleotide sequence ID" value="NZ_JAMPKM010000007.1"/>
</dbReference>
<reference evidence="1 2" key="1">
    <citation type="submission" date="2022-04" db="EMBL/GenBank/DDBJ databases">
        <title>Positive selection, recombination, and allopatry shape intraspecific diversity of widespread and dominant cyanobacteria.</title>
        <authorList>
            <person name="Wei J."/>
            <person name="Shu W."/>
            <person name="Hu C."/>
        </authorList>
    </citation>
    <scope>NUCLEOTIDE SEQUENCE [LARGE SCALE GENOMIC DNA]</scope>
    <source>
        <strain evidence="1 2">GB2-A4</strain>
    </source>
</reference>
<proteinExistence type="predicted"/>
<keyword evidence="2" id="KW-1185">Reference proteome</keyword>
<name>A0ABV0J8D0_9CYAN</name>
<comment type="caution">
    <text evidence="1">The sequence shown here is derived from an EMBL/GenBank/DDBJ whole genome shotgun (WGS) entry which is preliminary data.</text>
</comment>
<dbReference type="Pfam" id="PF08846">
    <property type="entry name" value="DUF1816"/>
    <property type="match status" value="1"/>
</dbReference>
<gene>
    <name evidence="1" type="ORF">NC998_13135</name>
</gene>
<dbReference type="Proteomes" id="UP001464891">
    <property type="component" value="Unassembled WGS sequence"/>
</dbReference>
<accession>A0ABV0J8D0</accession>
<organism evidence="1 2">
    <name type="scientific">Trichocoleus desertorum GB2-A4</name>
    <dbReference type="NCBI Taxonomy" id="2933944"/>
    <lineage>
        <taxon>Bacteria</taxon>
        <taxon>Bacillati</taxon>
        <taxon>Cyanobacteriota</taxon>
        <taxon>Cyanophyceae</taxon>
        <taxon>Leptolyngbyales</taxon>
        <taxon>Trichocoleusaceae</taxon>
        <taxon>Trichocoleus</taxon>
    </lineage>
</organism>
<evidence type="ECO:0000313" key="2">
    <source>
        <dbReference type="Proteomes" id="UP001464891"/>
    </source>
</evidence>
<evidence type="ECO:0000313" key="1">
    <source>
        <dbReference type="EMBL" id="MEP0818039.1"/>
    </source>
</evidence>
<sequence>MFGFFVFFVFCVALFLLLSRKQVQKDSAWWVEIVTSQPKGTYYFGPFSNVEEANHAQSGYVEDLEGEGSKVIAVQVKWCQPKELTIVEEEQLTYS</sequence>